<dbReference type="EMBL" id="WTVH01000033">
    <property type="protein sequence ID" value="NMF94633.1"/>
    <property type="molecule type" value="Genomic_DNA"/>
</dbReference>
<dbReference type="InterPro" id="IPR010065">
    <property type="entry name" value="AA_ABC_transptr_permease_3TM"/>
</dbReference>
<evidence type="ECO:0000256" key="6">
    <source>
        <dbReference type="ARBA" id="ARBA00022989"/>
    </source>
</evidence>
<keyword evidence="7 8" id="KW-0472">Membrane</keyword>
<organism evidence="10 11">
    <name type="scientific">Aromatoleum buckelii</name>
    <dbReference type="NCBI Taxonomy" id="200254"/>
    <lineage>
        <taxon>Bacteria</taxon>
        <taxon>Pseudomonadati</taxon>
        <taxon>Pseudomonadota</taxon>
        <taxon>Betaproteobacteria</taxon>
        <taxon>Rhodocyclales</taxon>
        <taxon>Rhodocyclaceae</taxon>
        <taxon>Aromatoleum</taxon>
    </lineage>
</organism>
<feature type="transmembrane region" description="Helical" evidence="8">
    <location>
        <begin position="203"/>
        <end position="221"/>
    </location>
</feature>
<evidence type="ECO:0000256" key="5">
    <source>
        <dbReference type="ARBA" id="ARBA00022692"/>
    </source>
</evidence>
<protein>
    <submittedName>
        <fullName evidence="10">ABC transporter permease subunit</fullName>
    </submittedName>
</protein>
<keyword evidence="3 8" id="KW-0813">Transport</keyword>
<evidence type="ECO:0000256" key="2">
    <source>
        <dbReference type="ARBA" id="ARBA00010072"/>
    </source>
</evidence>
<accession>A0ABX1N5T4</accession>
<evidence type="ECO:0000256" key="3">
    <source>
        <dbReference type="ARBA" id="ARBA00022448"/>
    </source>
</evidence>
<keyword evidence="6 8" id="KW-1133">Transmembrane helix</keyword>
<sequence length="247" mass="27753">MDYHWDWLFFFRETDDGLKYYDWILSGLGWTTLVSLASLAVALALGSALGVMRTTPKRWLVAIGDAYVDVFRNIPLIVQLFMWFFVVPELVPDSIGMWMKQDLPYVVIAVVGLGLYTAARIAEQVKAGINSLSRGQRDAGLALGLTEWQTYRHVRLPMAYRIVLPAMTSEAMNIFKNSAVTYAVGILELYFQYKQIIEKTSQVLEITIVVTLAYFALAFLMNRLLAFVERRTRVPGLIVGGKGGGVP</sequence>
<comment type="subcellular location">
    <subcellularLocation>
        <location evidence="1">Cell inner membrane</location>
        <topology evidence="1">Multi-pass membrane protein</topology>
    </subcellularLocation>
    <subcellularLocation>
        <location evidence="8">Cell membrane</location>
        <topology evidence="8">Multi-pass membrane protein</topology>
    </subcellularLocation>
</comment>
<comment type="caution">
    <text evidence="10">The sequence shown here is derived from an EMBL/GenBank/DDBJ whole genome shotgun (WGS) entry which is preliminary data.</text>
</comment>
<evidence type="ECO:0000256" key="8">
    <source>
        <dbReference type="RuleBase" id="RU363032"/>
    </source>
</evidence>
<feature type="transmembrane region" description="Helical" evidence="8">
    <location>
        <begin position="70"/>
        <end position="91"/>
    </location>
</feature>
<dbReference type="InterPro" id="IPR035906">
    <property type="entry name" value="MetI-like_sf"/>
</dbReference>
<dbReference type="InterPro" id="IPR000515">
    <property type="entry name" value="MetI-like"/>
</dbReference>
<dbReference type="PANTHER" id="PTHR30614:SF42">
    <property type="entry name" value="GLUTAMATE_ASPARTATE IMPORT PERMEASE PROTEIN GLTJ"/>
    <property type="match status" value="1"/>
</dbReference>
<dbReference type="PROSITE" id="PS50928">
    <property type="entry name" value="ABC_TM1"/>
    <property type="match status" value="1"/>
</dbReference>
<dbReference type="Gene3D" id="1.10.3720.10">
    <property type="entry name" value="MetI-like"/>
    <property type="match status" value="1"/>
</dbReference>
<dbReference type="RefSeq" id="WP_169199851.1">
    <property type="nucleotide sequence ID" value="NZ_WTVH02000009.1"/>
</dbReference>
<keyword evidence="4" id="KW-1003">Cell membrane</keyword>
<evidence type="ECO:0000313" key="11">
    <source>
        <dbReference type="Proteomes" id="UP000601990"/>
    </source>
</evidence>
<proteinExistence type="inferred from homology"/>
<dbReference type="NCBIfam" id="TIGR01726">
    <property type="entry name" value="HEQRo_perm_3TM"/>
    <property type="match status" value="1"/>
</dbReference>
<name>A0ABX1N5T4_9RHOO</name>
<dbReference type="InterPro" id="IPR043429">
    <property type="entry name" value="ArtM/GltK/GlnP/TcyL/YhdX-like"/>
</dbReference>
<dbReference type="CDD" id="cd06261">
    <property type="entry name" value="TM_PBP2"/>
    <property type="match status" value="1"/>
</dbReference>
<feature type="transmembrane region" description="Helical" evidence="8">
    <location>
        <begin position="20"/>
        <end position="49"/>
    </location>
</feature>
<dbReference type="Pfam" id="PF00528">
    <property type="entry name" value="BPD_transp_1"/>
    <property type="match status" value="1"/>
</dbReference>
<comment type="similarity">
    <text evidence="2">Belongs to the binding-protein-dependent transport system permease family. HisMQ subfamily.</text>
</comment>
<feature type="domain" description="ABC transmembrane type-1" evidence="9">
    <location>
        <begin position="28"/>
        <end position="225"/>
    </location>
</feature>
<evidence type="ECO:0000259" key="9">
    <source>
        <dbReference type="PROSITE" id="PS50928"/>
    </source>
</evidence>
<feature type="transmembrane region" description="Helical" evidence="8">
    <location>
        <begin position="103"/>
        <end position="122"/>
    </location>
</feature>
<dbReference type="PANTHER" id="PTHR30614">
    <property type="entry name" value="MEMBRANE COMPONENT OF AMINO ACID ABC TRANSPORTER"/>
    <property type="match status" value="1"/>
</dbReference>
<dbReference type="Proteomes" id="UP000601990">
    <property type="component" value="Unassembled WGS sequence"/>
</dbReference>
<evidence type="ECO:0000313" key="10">
    <source>
        <dbReference type="EMBL" id="NMF94633.1"/>
    </source>
</evidence>
<evidence type="ECO:0000256" key="7">
    <source>
        <dbReference type="ARBA" id="ARBA00023136"/>
    </source>
</evidence>
<keyword evidence="11" id="KW-1185">Reference proteome</keyword>
<evidence type="ECO:0000256" key="4">
    <source>
        <dbReference type="ARBA" id="ARBA00022475"/>
    </source>
</evidence>
<dbReference type="SUPFAM" id="SSF161098">
    <property type="entry name" value="MetI-like"/>
    <property type="match status" value="1"/>
</dbReference>
<gene>
    <name evidence="10" type="ORF">GO608_14990</name>
</gene>
<keyword evidence="5 8" id="KW-0812">Transmembrane</keyword>
<reference evidence="10" key="1">
    <citation type="submission" date="2019-12" db="EMBL/GenBank/DDBJ databases">
        <title>Comparative genomics gives insights into the taxonomy of the Azoarcus-Aromatoleum group and reveals separate origins of nif in the plant-associated Azoarcus and non-plant-associated Aromatoleum sub-groups.</title>
        <authorList>
            <person name="Lafos M."/>
            <person name="Maluk M."/>
            <person name="Batista M."/>
            <person name="Junghare M."/>
            <person name="Carmona M."/>
            <person name="Faoro H."/>
            <person name="Cruz L.M."/>
            <person name="Battistoni F."/>
            <person name="De Souza E."/>
            <person name="Pedrosa F."/>
            <person name="Chen W.-M."/>
            <person name="Poole P.S."/>
            <person name="Dixon R.A."/>
            <person name="James E.K."/>
        </authorList>
    </citation>
    <scope>NUCLEOTIDE SEQUENCE</scope>
    <source>
        <strain evidence="10">U120</strain>
    </source>
</reference>
<evidence type="ECO:0000256" key="1">
    <source>
        <dbReference type="ARBA" id="ARBA00004429"/>
    </source>
</evidence>